<dbReference type="Proteomes" id="UP001549145">
    <property type="component" value="Unassembled WGS sequence"/>
</dbReference>
<dbReference type="RefSeq" id="WP_238275181.1">
    <property type="nucleotide sequence ID" value="NZ_BPQL01000004.1"/>
</dbReference>
<gene>
    <name evidence="1" type="ORF">ABID43_000443</name>
</gene>
<keyword evidence="2" id="KW-1185">Reference proteome</keyword>
<reference evidence="1 2" key="1">
    <citation type="submission" date="2024-06" db="EMBL/GenBank/DDBJ databases">
        <title>Genomic Encyclopedia of Type Strains, Phase IV (KMG-IV): sequencing the most valuable type-strain genomes for metagenomic binning, comparative biology and taxonomic classification.</title>
        <authorList>
            <person name="Goeker M."/>
        </authorList>
    </citation>
    <scope>NUCLEOTIDE SEQUENCE [LARGE SCALE GENOMIC DNA]</scope>
    <source>
        <strain evidence="1 2">DSM 21331</strain>
    </source>
</reference>
<name>A0ABV2KZC6_9HYPH</name>
<protein>
    <recommendedName>
        <fullName evidence="3">Type II toxin-antitoxin system VapC family toxin</fullName>
    </recommendedName>
</protein>
<evidence type="ECO:0000313" key="2">
    <source>
        <dbReference type="Proteomes" id="UP001549145"/>
    </source>
</evidence>
<comment type="caution">
    <text evidence="1">The sequence shown here is derived from an EMBL/GenBank/DDBJ whole genome shotgun (WGS) entry which is preliminary data.</text>
</comment>
<evidence type="ECO:0008006" key="3">
    <source>
        <dbReference type="Google" id="ProtNLM"/>
    </source>
</evidence>
<accession>A0ABV2KZC6</accession>
<proteinExistence type="predicted"/>
<organism evidence="1 2">
    <name type="scientific">Methylobacterium goesingense</name>
    <dbReference type="NCBI Taxonomy" id="243690"/>
    <lineage>
        <taxon>Bacteria</taxon>
        <taxon>Pseudomonadati</taxon>
        <taxon>Pseudomonadota</taxon>
        <taxon>Alphaproteobacteria</taxon>
        <taxon>Hyphomicrobiales</taxon>
        <taxon>Methylobacteriaceae</taxon>
        <taxon>Methylobacterium</taxon>
    </lineage>
</organism>
<evidence type="ECO:0000313" key="1">
    <source>
        <dbReference type="EMBL" id="MET3690924.1"/>
    </source>
</evidence>
<sequence>MPPPEGRREIYTAHLYTESELRSESLTFAASDETEACRVAENWAAVTRRSRSFSSLDLYLAETLIYRRPLTGDRDPS</sequence>
<dbReference type="EMBL" id="JBEPMM010000001">
    <property type="protein sequence ID" value="MET3690924.1"/>
    <property type="molecule type" value="Genomic_DNA"/>
</dbReference>